<dbReference type="Proteomes" id="UP001432075">
    <property type="component" value="Chromosome"/>
</dbReference>
<organism evidence="5 6">
    <name type="scientific">Streptomyces goshikiensis</name>
    <dbReference type="NCBI Taxonomy" id="1942"/>
    <lineage>
        <taxon>Bacteria</taxon>
        <taxon>Bacillati</taxon>
        <taxon>Actinomycetota</taxon>
        <taxon>Actinomycetes</taxon>
        <taxon>Kitasatosporales</taxon>
        <taxon>Streptomycetaceae</taxon>
        <taxon>Streptomyces</taxon>
    </lineage>
</organism>
<dbReference type="PROSITE" id="PS01124">
    <property type="entry name" value="HTH_ARAC_FAMILY_2"/>
    <property type="match status" value="1"/>
</dbReference>
<dbReference type="InterPro" id="IPR018060">
    <property type="entry name" value="HTH_AraC"/>
</dbReference>
<dbReference type="Pfam" id="PF12833">
    <property type="entry name" value="HTH_18"/>
    <property type="match status" value="1"/>
</dbReference>
<keyword evidence="1" id="KW-0805">Transcription regulation</keyword>
<feature type="domain" description="HTH araC/xylS-type" evidence="4">
    <location>
        <begin position="219"/>
        <end position="320"/>
    </location>
</feature>
<dbReference type="PANTHER" id="PTHR46796">
    <property type="entry name" value="HTH-TYPE TRANSCRIPTIONAL ACTIVATOR RHAS-RELATED"/>
    <property type="match status" value="1"/>
</dbReference>
<dbReference type="Pfam" id="PF14525">
    <property type="entry name" value="AraC_binding_2"/>
    <property type="match status" value="1"/>
</dbReference>
<sequence>MGLTVYDTADLPAEDRFEWWREVVSQGAGATDVTREDRAGFAGSMEVLSLGAARIATLSYAGLRSQRTARLIRRSDPETYELTLLLGGTMGVSQARQETLLRPGDFNVWSSSLPYDSQSAGEPDGSARAVVLHLPRSFLPLPAAKVDRLLARSLPSGSGVAAVFARHLTSVVREAQSLTSVDEERLGVMTWDLATAFVAHHVDAADRLPPHTRHQLLLKRLDLFIEDNLADPALSPRQIADRHHISVRLLHRLFADRKETVSQTIRRRRLERCSADLVDPRLRALPVHEVGRRWGFTDAAGFSRTFRGAYGWTPGEHRRTRPAGFMASAG</sequence>
<evidence type="ECO:0000313" key="5">
    <source>
        <dbReference type="EMBL" id="WUO50337.1"/>
    </source>
</evidence>
<name>A0ABZ1RU23_9ACTN</name>
<evidence type="ECO:0000256" key="3">
    <source>
        <dbReference type="ARBA" id="ARBA00023163"/>
    </source>
</evidence>
<dbReference type="Gene3D" id="1.10.10.60">
    <property type="entry name" value="Homeodomain-like"/>
    <property type="match status" value="1"/>
</dbReference>
<evidence type="ECO:0000259" key="4">
    <source>
        <dbReference type="PROSITE" id="PS01124"/>
    </source>
</evidence>
<keyword evidence="3" id="KW-0804">Transcription</keyword>
<evidence type="ECO:0000256" key="2">
    <source>
        <dbReference type="ARBA" id="ARBA00023125"/>
    </source>
</evidence>
<dbReference type="SUPFAM" id="SSF46689">
    <property type="entry name" value="Homeodomain-like"/>
    <property type="match status" value="1"/>
</dbReference>
<dbReference type="RefSeq" id="WP_328777178.1">
    <property type="nucleotide sequence ID" value="NZ_CP108057.1"/>
</dbReference>
<dbReference type="SMART" id="SM00342">
    <property type="entry name" value="HTH_ARAC"/>
    <property type="match status" value="1"/>
</dbReference>
<proteinExistence type="predicted"/>
<dbReference type="InterPro" id="IPR050204">
    <property type="entry name" value="AraC_XylS_family_regulators"/>
</dbReference>
<keyword evidence="6" id="KW-1185">Reference proteome</keyword>
<protein>
    <submittedName>
        <fullName evidence="5">Helix-turn-helix domain-containing protein</fullName>
    </submittedName>
</protein>
<accession>A0ABZ1RU23</accession>
<dbReference type="EMBL" id="CP108057">
    <property type="protein sequence ID" value="WUO50337.1"/>
    <property type="molecule type" value="Genomic_DNA"/>
</dbReference>
<dbReference type="PANTHER" id="PTHR46796:SF6">
    <property type="entry name" value="ARAC SUBFAMILY"/>
    <property type="match status" value="1"/>
</dbReference>
<reference evidence="5" key="1">
    <citation type="submission" date="2022-10" db="EMBL/GenBank/DDBJ databases">
        <title>The complete genomes of actinobacterial strains from the NBC collection.</title>
        <authorList>
            <person name="Joergensen T.S."/>
            <person name="Alvarez Arevalo M."/>
            <person name="Sterndorff E.B."/>
            <person name="Faurdal D."/>
            <person name="Vuksanovic O."/>
            <person name="Mourched A.-S."/>
            <person name="Charusanti P."/>
            <person name="Shaw S."/>
            <person name="Blin K."/>
            <person name="Weber T."/>
        </authorList>
    </citation>
    <scope>NUCLEOTIDE SEQUENCE</scope>
    <source>
        <strain evidence="5">NBC_00283</strain>
    </source>
</reference>
<dbReference type="InterPro" id="IPR009057">
    <property type="entry name" value="Homeodomain-like_sf"/>
</dbReference>
<dbReference type="InterPro" id="IPR035418">
    <property type="entry name" value="AraC-bd_2"/>
</dbReference>
<evidence type="ECO:0000256" key="1">
    <source>
        <dbReference type="ARBA" id="ARBA00023015"/>
    </source>
</evidence>
<evidence type="ECO:0000313" key="6">
    <source>
        <dbReference type="Proteomes" id="UP001432075"/>
    </source>
</evidence>
<keyword evidence="2" id="KW-0238">DNA-binding</keyword>
<gene>
    <name evidence="5" type="ORF">OHU17_33345</name>
</gene>